<dbReference type="Proteomes" id="UP000029839">
    <property type="component" value="Unassembled WGS sequence"/>
</dbReference>
<dbReference type="EMBL" id="AXCY01000017">
    <property type="protein sequence ID" value="KGM11651.1"/>
    <property type="molecule type" value="Genomic_DNA"/>
</dbReference>
<reference evidence="1 2" key="2">
    <citation type="journal article" date="2015" name="Stand. Genomic Sci.">
        <title>Draft genome sequence of Cellulomonas carbonis T26(T) and comparative analysis of six Cellulomonas genomes.</title>
        <authorList>
            <person name="Zhuang W."/>
            <person name="Zhang S."/>
            <person name="Xia X."/>
            <person name="Wang G."/>
        </authorList>
    </citation>
    <scope>NUCLEOTIDE SEQUENCE [LARGE SCALE GENOMIC DNA]</scope>
    <source>
        <strain evidence="1 2">T26</strain>
    </source>
</reference>
<sequence length="127" mass="13725">MWRMSEQDEAPDMRTNLLRLRCRSASARAYQGPTRLAPSGGNPLAGVLARLEDAWVSPSRDRTVYAEELEGVGSAVTAAFEAQGRLCSDEAASEPAEVDADDPYEGWKASSARIDARVGSSRHHGGY</sequence>
<reference evidence="1 2" key="1">
    <citation type="submission" date="2013-08" db="EMBL/GenBank/DDBJ databases">
        <title>Genome sequencing of Cellulomonas carbonis T26.</title>
        <authorList>
            <person name="Chen F."/>
            <person name="Li Y."/>
            <person name="Wang G."/>
        </authorList>
    </citation>
    <scope>NUCLEOTIDE SEQUENCE [LARGE SCALE GENOMIC DNA]</scope>
    <source>
        <strain evidence="1 2">T26</strain>
    </source>
</reference>
<proteinExistence type="predicted"/>
<evidence type="ECO:0000313" key="2">
    <source>
        <dbReference type="Proteomes" id="UP000029839"/>
    </source>
</evidence>
<comment type="caution">
    <text evidence="1">The sequence shown here is derived from an EMBL/GenBank/DDBJ whole genome shotgun (WGS) entry which is preliminary data.</text>
</comment>
<keyword evidence="2" id="KW-1185">Reference proteome</keyword>
<protein>
    <submittedName>
        <fullName evidence="1">Uncharacterized protein</fullName>
    </submittedName>
</protein>
<dbReference type="AlphaFoldDB" id="A0A0A0BUR3"/>
<accession>A0A0A0BUR3</accession>
<gene>
    <name evidence="1" type="ORF">N868_08300</name>
</gene>
<organism evidence="1 2">
    <name type="scientific">Cellulomonas carbonis T26</name>
    <dbReference type="NCBI Taxonomy" id="947969"/>
    <lineage>
        <taxon>Bacteria</taxon>
        <taxon>Bacillati</taxon>
        <taxon>Actinomycetota</taxon>
        <taxon>Actinomycetes</taxon>
        <taxon>Micrococcales</taxon>
        <taxon>Cellulomonadaceae</taxon>
        <taxon>Cellulomonas</taxon>
    </lineage>
</organism>
<evidence type="ECO:0000313" key="1">
    <source>
        <dbReference type="EMBL" id="KGM11651.1"/>
    </source>
</evidence>
<name>A0A0A0BUR3_9CELL</name>